<organism evidence="1">
    <name type="scientific">bioreactor metagenome</name>
    <dbReference type="NCBI Taxonomy" id="1076179"/>
    <lineage>
        <taxon>unclassified sequences</taxon>
        <taxon>metagenomes</taxon>
        <taxon>ecological metagenomes</taxon>
    </lineage>
</organism>
<dbReference type="EMBL" id="VSSQ01034487">
    <property type="protein sequence ID" value="MPM86457.1"/>
    <property type="molecule type" value="Genomic_DNA"/>
</dbReference>
<accession>A0A645DB99</accession>
<evidence type="ECO:0000313" key="1">
    <source>
        <dbReference type="EMBL" id="MPM86457.1"/>
    </source>
</evidence>
<sequence>MFPLHVGEFGRQLLDHVHVAKGGAEDQFVALRGQIAQHALGVGAFGHALHIGGLDLVAELFLQRLAAAVVRKRIAAVAHRADVGKRDLQRLGRRRCGSSRSRSRRRCGRRRLFLLAAANQCGSRHGGQCCHLDQRTFLEIRHGDDSFVG</sequence>
<protein>
    <submittedName>
        <fullName evidence="1">Uncharacterized protein</fullName>
    </submittedName>
</protein>
<comment type="caution">
    <text evidence="1">The sequence shown here is derived from an EMBL/GenBank/DDBJ whole genome shotgun (WGS) entry which is preliminary data.</text>
</comment>
<proteinExistence type="predicted"/>
<dbReference type="AlphaFoldDB" id="A0A645DB99"/>
<reference evidence="1" key="1">
    <citation type="submission" date="2019-08" db="EMBL/GenBank/DDBJ databases">
        <authorList>
            <person name="Kucharzyk K."/>
            <person name="Murdoch R.W."/>
            <person name="Higgins S."/>
            <person name="Loffler F."/>
        </authorList>
    </citation>
    <scope>NUCLEOTIDE SEQUENCE</scope>
</reference>
<gene>
    <name evidence="1" type="ORF">SDC9_133546</name>
</gene>
<name>A0A645DB99_9ZZZZ</name>